<dbReference type="PROSITE" id="PS00061">
    <property type="entry name" value="ADH_SHORT"/>
    <property type="match status" value="1"/>
</dbReference>
<dbReference type="PANTHER" id="PTHR42879">
    <property type="entry name" value="3-OXOACYL-(ACYL-CARRIER-PROTEIN) REDUCTASE"/>
    <property type="match status" value="1"/>
</dbReference>
<sequence length="229" mass="25251">MKILITGASRGIGLFLLKKFKEEGHTVFGTYNGTEPETKLETLFTRVDVANTKEVQSWIEKSVNENDEIVLINCAGTNYNSLARRADADDWMNLININLGGTFRAINAVLPLMYKKGFGRIINFSSIVAQRGVIGTSAYAASKSALWGMTKTIAVENGQKGITINNINLGYTNAGMTINDVPEKLREEILQQIPSKKFGDLEDVYKTVKYLIDTEYINGTSIDLNGGLL</sequence>
<dbReference type="PRINTS" id="PR00081">
    <property type="entry name" value="GDHRDH"/>
</dbReference>
<dbReference type="EMBL" id="UPXZ01000019">
    <property type="protein sequence ID" value="VBB44590.1"/>
    <property type="molecule type" value="Genomic_DNA"/>
</dbReference>
<dbReference type="InterPro" id="IPR002347">
    <property type="entry name" value="SDR_fam"/>
</dbReference>
<gene>
    <name evidence="3" type="ORF">TRIP_D260004</name>
</gene>
<evidence type="ECO:0000256" key="2">
    <source>
        <dbReference type="RuleBase" id="RU000363"/>
    </source>
</evidence>
<dbReference type="SUPFAM" id="SSF51735">
    <property type="entry name" value="NAD(P)-binding Rossmann-fold domains"/>
    <property type="match status" value="1"/>
</dbReference>
<protein>
    <recommendedName>
        <fullName evidence="4">3-oxoacyl-[acyl-carrier-protein] reductase</fullName>
    </recommendedName>
</protein>
<dbReference type="PRINTS" id="PR00080">
    <property type="entry name" value="SDRFAMILY"/>
</dbReference>
<evidence type="ECO:0000256" key="1">
    <source>
        <dbReference type="ARBA" id="ARBA00006484"/>
    </source>
</evidence>
<accession>A0A653A9B6</accession>
<evidence type="ECO:0000313" key="3">
    <source>
        <dbReference type="EMBL" id="VBB44590.1"/>
    </source>
</evidence>
<dbReference type="AlphaFoldDB" id="A0A653A9B6"/>
<dbReference type="InterPro" id="IPR020904">
    <property type="entry name" value="Sc_DH/Rdtase_CS"/>
</dbReference>
<name>A0A653A9B6_9BACT</name>
<dbReference type="Gene3D" id="3.40.50.720">
    <property type="entry name" value="NAD(P)-binding Rossmann-like Domain"/>
    <property type="match status" value="1"/>
</dbReference>
<reference evidence="3" key="1">
    <citation type="submission" date="2018-07" db="EMBL/GenBank/DDBJ databases">
        <authorList>
            <consortium name="Genoscope - CEA"/>
            <person name="William W."/>
        </authorList>
    </citation>
    <scope>NUCLEOTIDE SEQUENCE</scope>
    <source>
        <strain evidence="3">IK1</strain>
    </source>
</reference>
<evidence type="ECO:0008006" key="4">
    <source>
        <dbReference type="Google" id="ProtNLM"/>
    </source>
</evidence>
<dbReference type="Pfam" id="PF00106">
    <property type="entry name" value="adh_short"/>
    <property type="match status" value="1"/>
</dbReference>
<proteinExistence type="inferred from homology"/>
<dbReference type="InterPro" id="IPR036291">
    <property type="entry name" value="NAD(P)-bd_dom_sf"/>
</dbReference>
<organism evidence="3">
    <name type="scientific">uncultured Paludibacter sp</name>
    <dbReference type="NCBI Taxonomy" id="497635"/>
    <lineage>
        <taxon>Bacteria</taxon>
        <taxon>Pseudomonadati</taxon>
        <taxon>Bacteroidota</taxon>
        <taxon>Bacteroidia</taxon>
        <taxon>Bacteroidales</taxon>
        <taxon>Paludibacteraceae</taxon>
        <taxon>Paludibacter</taxon>
        <taxon>environmental samples</taxon>
    </lineage>
</organism>
<dbReference type="GO" id="GO:0032787">
    <property type="term" value="P:monocarboxylic acid metabolic process"/>
    <property type="evidence" value="ECO:0007669"/>
    <property type="project" value="UniProtKB-ARBA"/>
</dbReference>
<dbReference type="PANTHER" id="PTHR42879:SF2">
    <property type="entry name" value="3-OXOACYL-[ACYL-CARRIER-PROTEIN] REDUCTASE FABG"/>
    <property type="match status" value="1"/>
</dbReference>
<dbReference type="InterPro" id="IPR050259">
    <property type="entry name" value="SDR"/>
</dbReference>
<comment type="similarity">
    <text evidence="1 2">Belongs to the short-chain dehydrogenases/reductases (SDR) family.</text>
</comment>